<evidence type="ECO:0000256" key="11">
    <source>
        <dbReference type="SAM" id="Phobius"/>
    </source>
</evidence>
<feature type="transmembrane region" description="Helical" evidence="11">
    <location>
        <begin position="6"/>
        <end position="23"/>
    </location>
</feature>
<evidence type="ECO:0000256" key="10">
    <source>
        <dbReference type="ARBA" id="ARBA00049551"/>
    </source>
</evidence>
<comment type="catalytic activity">
    <reaction evidence="10">
        <text>a ubiquinone + NADH + 5 H(+)(in) = a ubiquinol + NAD(+) + 4 H(+)(out)</text>
        <dbReference type="Rhea" id="RHEA:29091"/>
        <dbReference type="Rhea" id="RHEA-COMP:9565"/>
        <dbReference type="Rhea" id="RHEA-COMP:9566"/>
        <dbReference type="ChEBI" id="CHEBI:15378"/>
        <dbReference type="ChEBI" id="CHEBI:16389"/>
        <dbReference type="ChEBI" id="CHEBI:17976"/>
        <dbReference type="ChEBI" id="CHEBI:57540"/>
        <dbReference type="ChEBI" id="CHEBI:57945"/>
        <dbReference type="EC" id="7.1.1.2"/>
    </reaction>
</comment>
<keyword evidence="7" id="KW-0520">NAD</keyword>
<evidence type="ECO:0000256" key="9">
    <source>
        <dbReference type="ARBA" id="ARBA00031586"/>
    </source>
</evidence>
<dbReference type="GO" id="GO:0008137">
    <property type="term" value="F:NADH dehydrogenase (ubiquinone) activity"/>
    <property type="evidence" value="ECO:0007669"/>
    <property type="project" value="UniProtKB-EC"/>
</dbReference>
<name>A0A343C5F7_9CUCU</name>
<sequence>MFLIFFLYILMSLFISGLFIFSFKFKHFLYLLIGLEFMVISLYLYLFIYLGLVDNNYFLSLIYLTFSVCEGALGLSILVMMMRDSGNDLVKSFFSLW</sequence>
<evidence type="ECO:0000256" key="1">
    <source>
        <dbReference type="ARBA" id="ARBA00004141"/>
    </source>
</evidence>
<dbReference type="InterPro" id="IPR039428">
    <property type="entry name" value="NUOK/Mnh_C1-like"/>
</dbReference>
<keyword evidence="6 11" id="KW-1133">Transmembrane helix</keyword>
<keyword evidence="12" id="KW-0496">Mitochondrion</keyword>
<evidence type="ECO:0000256" key="6">
    <source>
        <dbReference type="ARBA" id="ARBA00022989"/>
    </source>
</evidence>
<accession>A0A343C5F7</accession>
<keyword evidence="5" id="KW-1278">Translocase</keyword>
<proteinExistence type="inferred from homology"/>
<evidence type="ECO:0000256" key="8">
    <source>
        <dbReference type="ARBA" id="ARBA00023136"/>
    </source>
</evidence>
<keyword evidence="4 11" id="KW-0812">Transmembrane</keyword>
<evidence type="ECO:0000256" key="5">
    <source>
        <dbReference type="ARBA" id="ARBA00022967"/>
    </source>
</evidence>
<gene>
    <name evidence="12" type="primary">ND4L</name>
</gene>
<dbReference type="AlphaFoldDB" id="A0A343C5F7"/>
<evidence type="ECO:0000256" key="4">
    <source>
        <dbReference type="ARBA" id="ARBA00022692"/>
    </source>
</evidence>
<comment type="subcellular location">
    <subcellularLocation>
        <location evidence="1">Membrane</location>
        <topology evidence="1">Multi-pass membrane protein</topology>
    </subcellularLocation>
</comment>
<protein>
    <recommendedName>
        <fullName evidence="3">NADH-ubiquinone oxidoreductase chain 4L</fullName>
    </recommendedName>
    <alternativeName>
        <fullName evidence="9">NADH dehydrogenase subunit 4L</fullName>
    </alternativeName>
</protein>
<feature type="transmembrane region" description="Helical" evidence="11">
    <location>
        <begin position="58"/>
        <end position="81"/>
    </location>
</feature>
<geneLocation type="mitochondrion" evidence="12"/>
<dbReference type="GO" id="GO:0016020">
    <property type="term" value="C:membrane"/>
    <property type="evidence" value="ECO:0007669"/>
    <property type="project" value="UniProtKB-SubCell"/>
</dbReference>
<comment type="similarity">
    <text evidence="2">Belongs to the complex I subunit 4L family.</text>
</comment>
<keyword evidence="8 11" id="KW-0472">Membrane</keyword>
<organism evidence="12">
    <name type="scientific">Euplatypus parallelus</name>
    <dbReference type="NCBI Taxonomy" id="159894"/>
    <lineage>
        <taxon>Eukaryota</taxon>
        <taxon>Metazoa</taxon>
        <taxon>Ecdysozoa</taxon>
        <taxon>Arthropoda</taxon>
        <taxon>Hexapoda</taxon>
        <taxon>Insecta</taxon>
        <taxon>Pterygota</taxon>
        <taxon>Neoptera</taxon>
        <taxon>Endopterygota</taxon>
        <taxon>Coleoptera</taxon>
        <taxon>Polyphaga</taxon>
        <taxon>Cucujiformia</taxon>
        <taxon>Curculionidae</taxon>
        <taxon>Platypodinae</taxon>
        <taxon>Euplatypus</taxon>
    </lineage>
</organism>
<dbReference type="EMBL" id="KX711704">
    <property type="protein sequence ID" value="ARI43507.1"/>
    <property type="molecule type" value="Genomic_DNA"/>
</dbReference>
<reference evidence="12" key="1">
    <citation type="journal article" date="2017" name="Mitochondrial DNA Part B Resour">
        <title>The complete mitochondrial genome of Euplatypus parallelus (Coleoptera: Curculionidae).</title>
        <authorList>
            <person name="Yang Y."/>
            <person name="Wang X.-G."/>
            <person name="Li Y.-X."/>
            <person name="Liu H.-X."/>
            <person name="Chai Q.-X."/>
            <person name="Lian Z.-M."/>
            <person name="Wei Z.-M."/>
        </authorList>
    </citation>
    <scope>NUCLEOTIDE SEQUENCE</scope>
</reference>
<evidence type="ECO:0000256" key="2">
    <source>
        <dbReference type="ARBA" id="ARBA00010519"/>
    </source>
</evidence>
<evidence type="ECO:0000256" key="7">
    <source>
        <dbReference type="ARBA" id="ARBA00023027"/>
    </source>
</evidence>
<feature type="transmembrane region" description="Helical" evidence="11">
    <location>
        <begin position="30"/>
        <end position="52"/>
    </location>
</feature>
<evidence type="ECO:0000256" key="3">
    <source>
        <dbReference type="ARBA" id="ARBA00016612"/>
    </source>
</evidence>
<evidence type="ECO:0000313" key="12">
    <source>
        <dbReference type="EMBL" id="ARI43507.1"/>
    </source>
</evidence>
<dbReference type="Gene3D" id="1.10.287.3510">
    <property type="match status" value="1"/>
</dbReference>
<dbReference type="Pfam" id="PF00420">
    <property type="entry name" value="Oxidored_q2"/>
    <property type="match status" value="1"/>
</dbReference>